<dbReference type="InterPro" id="IPR005302">
    <property type="entry name" value="MoCF_Sase_C"/>
</dbReference>
<accession>A0A061H819</accession>
<dbReference type="OrthoDB" id="17255at2759"/>
<dbReference type="GeneID" id="19317704"/>
<dbReference type="Pfam" id="PF03476">
    <property type="entry name" value="MOSC_N"/>
    <property type="match status" value="1"/>
</dbReference>
<dbReference type="GO" id="GO:0030170">
    <property type="term" value="F:pyridoxal phosphate binding"/>
    <property type="evidence" value="ECO:0007669"/>
    <property type="project" value="InterPro"/>
</dbReference>
<evidence type="ECO:0000313" key="3">
    <source>
        <dbReference type="Proteomes" id="UP000053664"/>
    </source>
</evidence>
<protein>
    <recommendedName>
        <fullName evidence="1">MOSC domain-containing protein</fullName>
    </recommendedName>
</protein>
<dbReference type="KEGG" id="pfp:PFL1_03596"/>
<evidence type="ECO:0000259" key="1">
    <source>
        <dbReference type="PROSITE" id="PS51340"/>
    </source>
</evidence>
<dbReference type="HOGENOM" id="CLU_028286_1_0_1"/>
<dbReference type="Proteomes" id="UP000053664">
    <property type="component" value="Unassembled WGS sequence"/>
</dbReference>
<dbReference type="PROSITE" id="PS51340">
    <property type="entry name" value="MOSC"/>
    <property type="match status" value="1"/>
</dbReference>
<dbReference type="EMBL" id="KE361633">
    <property type="protein sequence ID" value="EPQ28793.1"/>
    <property type="molecule type" value="Genomic_DNA"/>
</dbReference>
<dbReference type="eggNOG" id="KOG2142">
    <property type="taxonomic scope" value="Eukaryota"/>
</dbReference>
<reference evidence="2 3" key="1">
    <citation type="journal article" date="2013" name="Plant Cell">
        <title>The transition from a phytopathogenic smut ancestor to an anamorphic biocontrol agent deciphered by comparative whole-genome analysis.</title>
        <authorList>
            <person name="Lefebvre F."/>
            <person name="Joly D.L."/>
            <person name="Labbe C."/>
            <person name="Teichmann B."/>
            <person name="Linning R."/>
            <person name="Belzile F."/>
            <person name="Bakkeren G."/>
            <person name="Belanger R.R."/>
        </authorList>
    </citation>
    <scope>NUCLEOTIDE SEQUENCE [LARGE SCALE GENOMIC DNA]</scope>
    <source>
        <strain evidence="2 3">PF-1</strain>
    </source>
</reference>
<gene>
    <name evidence="2" type="ORF">PFL1_03596</name>
</gene>
<dbReference type="AlphaFoldDB" id="A0A061H819"/>
<dbReference type="SUPFAM" id="SSF141673">
    <property type="entry name" value="MOSC N-terminal domain-like"/>
    <property type="match status" value="1"/>
</dbReference>
<dbReference type="Pfam" id="PF03473">
    <property type="entry name" value="MOSC"/>
    <property type="match status" value="1"/>
</dbReference>
<proteinExistence type="predicted"/>
<feature type="domain" description="MOSC" evidence="1">
    <location>
        <begin position="240"/>
        <end position="481"/>
    </location>
</feature>
<organism evidence="2 3">
    <name type="scientific">Pseudozyma flocculosa PF-1</name>
    <dbReference type="NCBI Taxonomy" id="1277687"/>
    <lineage>
        <taxon>Eukaryota</taxon>
        <taxon>Fungi</taxon>
        <taxon>Dikarya</taxon>
        <taxon>Basidiomycota</taxon>
        <taxon>Ustilaginomycotina</taxon>
        <taxon>Ustilaginomycetes</taxon>
        <taxon>Ustilaginales</taxon>
        <taxon>Ustilaginaceae</taxon>
        <taxon>Pseudozyma</taxon>
    </lineage>
</organism>
<dbReference type="GO" id="GO:0030151">
    <property type="term" value="F:molybdenum ion binding"/>
    <property type="evidence" value="ECO:0007669"/>
    <property type="project" value="InterPro"/>
</dbReference>
<dbReference type="InterPro" id="IPR005303">
    <property type="entry name" value="MOCOS_middle"/>
</dbReference>
<sequence>MPAKIPFLPASSSLQEKLIEASSPQRIRAQLLVFLLILGVGLVRHYIYPHTARARSNRTVHHGHAHQEETIAQVHSILIYPIKSCAAVQLDAAQLGQNGLDLDRRWMVVTRHKRKADGSYEEQHKWAKVALREDPRLTLVVPTVDEANNLLRLRISDHASAASQLGNIETPLRPSQHQLSSWKLLEKVDMWGDYADGRIAESASRPSPLDSSASPTMTPSEWLSTFLGYPVLLLHFDLHSDVRRAAFPIYRPPTDIDAWSTSEKEQLLQPQGLAFADEYPLLVSTVESLKAVQEQIQDAARASLPGGAGGDGRGGRAIGGLNAELWEAKGKLDMIRFRPNIVLCSLSDDAEAYPAFSEDSWDRITILASSADHDSTPTQTALAIVARCQRCLLTAVDPTTAERDASVPLKFLSRTRMRYKKTPNPLGSQLGAVLPGKERKGPCFGVYAIPIPSPRAGDGAPGKGERGQYGEIRRGDAVRVRWRPATLDDEER</sequence>
<evidence type="ECO:0000313" key="2">
    <source>
        <dbReference type="EMBL" id="EPQ28793.1"/>
    </source>
</evidence>
<dbReference type="RefSeq" id="XP_007879306.1">
    <property type="nucleotide sequence ID" value="XM_007881115.1"/>
</dbReference>
<dbReference type="GO" id="GO:0003824">
    <property type="term" value="F:catalytic activity"/>
    <property type="evidence" value="ECO:0007669"/>
    <property type="project" value="InterPro"/>
</dbReference>
<name>A0A061H819_9BASI</name>